<evidence type="ECO:0000259" key="2">
    <source>
        <dbReference type="Pfam" id="PF13240"/>
    </source>
</evidence>
<feature type="domain" description="Zinc-ribbon" evidence="2">
    <location>
        <begin position="2"/>
        <end position="24"/>
    </location>
</feature>
<feature type="transmembrane region" description="Helical" evidence="1">
    <location>
        <begin position="63"/>
        <end position="86"/>
    </location>
</feature>
<evidence type="ECO:0000256" key="1">
    <source>
        <dbReference type="SAM" id="Phobius"/>
    </source>
</evidence>
<feature type="transmembrane region" description="Helical" evidence="1">
    <location>
        <begin position="168"/>
        <end position="185"/>
    </location>
</feature>
<gene>
    <name evidence="3" type="ORF">JEODO184_01517</name>
</gene>
<dbReference type="Pfam" id="PF13240">
    <property type="entry name" value="Zn_Ribbon_1"/>
    <property type="match status" value="1"/>
</dbReference>
<sequence>MKCPNCNAEVFEGDKFCGNCGTPLTEDEKIQSDQHKKADINLSPYLKALFKTPSRVIEKPNQFNTYTILTTLAVILLILGGLSFIYYEGFYLNFGQGLSIFLRAIFIYLGILIGYGLAMIGTSYISSSVEIRWKTILKSYMSLSVYALLFYVLSMLVSIIGISYLPNTFNIIALITLSLGTYYIYKQYVQTNEKFDSFFVLLIHIVLTGLVSHIIYQYWIIQIWNNAFNF</sequence>
<feature type="transmembrane region" description="Helical" evidence="1">
    <location>
        <begin position="197"/>
        <end position="221"/>
    </location>
</feature>
<dbReference type="EMBL" id="CAJEWD010000008">
    <property type="protein sequence ID" value="CAD2078886.1"/>
    <property type="molecule type" value="Genomic_DNA"/>
</dbReference>
<accession>A0A6V7RLD6</accession>
<keyword evidence="1" id="KW-0812">Transmembrane</keyword>
<dbReference type="InterPro" id="IPR026870">
    <property type="entry name" value="Zinc_ribbon_dom"/>
</dbReference>
<keyword evidence="4" id="KW-1185">Reference proteome</keyword>
<evidence type="ECO:0000313" key="4">
    <source>
        <dbReference type="Proteomes" id="UP000589351"/>
    </source>
</evidence>
<dbReference type="AlphaFoldDB" id="A0A6V7RLD6"/>
<evidence type="ECO:0000313" key="3">
    <source>
        <dbReference type="EMBL" id="CAD2078886.1"/>
    </source>
</evidence>
<name>A0A6V7RLD6_9STAP</name>
<organism evidence="3 4">
    <name type="scientific">Jeotgalicoccus meleagridis</name>
    <dbReference type="NCBI Taxonomy" id="2759181"/>
    <lineage>
        <taxon>Bacteria</taxon>
        <taxon>Bacillati</taxon>
        <taxon>Bacillota</taxon>
        <taxon>Bacilli</taxon>
        <taxon>Bacillales</taxon>
        <taxon>Staphylococcaceae</taxon>
        <taxon>Jeotgalicoccus</taxon>
    </lineage>
</organism>
<comment type="caution">
    <text evidence="3">The sequence shown here is derived from an EMBL/GenBank/DDBJ whole genome shotgun (WGS) entry which is preliminary data.</text>
</comment>
<keyword evidence="1" id="KW-0472">Membrane</keyword>
<reference evidence="3 4" key="1">
    <citation type="submission" date="2020-07" db="EMBL/GenBank/DDBJ databases">
        <authorList>
            <person name="Criscuolo A."/>
        </authorList>
    </citation>
    <scope>NUCLEOTIDE SEQUENCE [LARGE SCALE GENOMIC DNA]</scope>
    <source>
        <strain evidence="3">CIP111649</strain>
    </source>
</reference>
<keyword evidence="1" id="KW-1133">Transmembrane helix</keyword>
<feature type="transmembrane region" description="Helical" evidence="1">
    <location>
        <begin position="140"/>
        <end position="162"/>
    </location>
</feature>
<protein>
    <recommendedName>
        <fullName evidence="2">Zinc-ribbon domain-containing protein</fullName>
    </recommendedName>
</protein>
<proteinExistence type="predicted"/>
<feature type="transmembrane region" description="Helical" evidence="1">
    <location>
        <begin position="98"/>
        <end position="120"/>
    </location>
</feature>
<dbReference type="Proteomes" id="UP000589351">
    <property type="component" value="Unassembled WGS sequence"/>
</dbReference>